<feature type="non-terminal residue" evidence="2">
    <location>
        <position position="1"/>
    </location>
</feature>
<feature type="region of interest" description="Disordered" evidence="1">
    <location>
        <begin position="102"/>
        <end position="121"/>
    </location>
</feature>
<dbReference type="EMBL" id="QUSF01000023">
    <property type="protein sequence ID" value="RLW01268.1"/>
    <property type="molecule type" value="Genomic_DNA"/>
</dbReference>
<dbReference type="AlphaFoldDB" id="A0A3L8SFN4"/>
<keyword evidence="3" id="KW-1185">Reference proteome</keyword>
<evidence type="ECO:0000313" key="3">
    <source>
        <dbReference type="Proteomes" id="UP000276834"/>
    </source>
</evidence>
<sequence>ARRGAGGAEAVRGCAVPGAVPAGGRAALPPCRPRVAAPQRPGHLLIILLRGRGIDPSIPHARPEVREPCKFANPALPLHLPPAAFGPPFPFGRGLGPVRGPRRGGGWSGAAERLGPNLDSAISRPQHLRSTTYPWSPARSQCAADLVHESPNKLRDGTNSLIFGDKLCCMRWAERHALDLLPVNSKIR</sequence>
<proteinExistence type="predicted"/>
<dbReference type="Proteomes" id="UP000276834">
    <property type="component" value="Unassembled WGS sequence"/>
</dbReference>
<evidence type="ECO:0000256" key="1">
    <source>
        <dbReference type="SAM" id="MobiDB-lite"/>
    </source>
</evidence>
<name>A0A3L8SFN4_CHLGU</name>
<protein>
    <submittedName>
        <fullName evidence="2">Uncharacterized protein</fullName>
    </submittedName>
</protein>
<feature type="non-terminal residue" evidence="2">
    <location>
        <position position="188"/>
    </location>
</feature>
<reference evidence="2 3" key="1">
    <citation type="journal article" date="2018" name="Proc. R. Soc. B">
        <title>A non-coding region near Follistatin controls head colour polymorphism in the Gouldian finch.</title>
        <authorList>
            <person name="Toomey M.B."/>
            <person name="Marques C.I."/>
            <person name="Andrade P."/>
            <person name="Araujo P.M."/>
            <person name="Sabatino S."/>
            <person name="Gazda M.A."/>
            <person name="Afonso S."/>
            <person name="Lopes R.J."/>
            <person name="Corbo J.C."/>
            <person name="Carneiro M."/>
        </authorList>
    </citation>
    <scope>NUCLEOTIDE SEQUENCE [LARGE SCALE GENOMIC DNA]</scope>
    <source>
        <strain evidence="2">Red01</strain>
        <tissue evidence="2">Muscle</tissue>
    </source>
</reference>
<accession>A0A3L8SFN4</accession>
<gene>
    <name evidence="2" type="ORF">DV515_00008090</name>
</gene>
<organism evidence="2 3">
    <name type="scientific">Chloebia gouldiae</name>
    <name type="common">Gouldian finch</name>
    <name type="synonym">Erythrura gouldiae</name>
    <dbReference type="NCBI Taxonomy" id="44316"/>
    <lineage>
        <taxon>Eukaryota</taxon>
        <taxon>Metazoa</taxon>
        <taxon>Chordata</taxon>
        <taxon>Craniata</taxon>
        <taxon>Vertebrata</taxon>
        <taxon>Euteleostomi</taxon>
        <taxon>Archelosauria</taxon>
        <taxon>Archosauria</taxon>
        <taxon>Dinosauria</taxon>
        <taxon>Saurischia</taxon>
        <taxon>Theropoda</taxon>
        <taxon>Coelurosauria</taxon>
        <taxon>Aves</taxon>
        <taxon>Neognathae</taxon>
        <taxon>Neoaves</taxon>
        <taxon>Telluraves</taxon>
        <taxon>Australaves</taxon>
        <taxon>Passeriformes</taxon>
        <taxon>Passeroidea</taxon>
        <taxon>Passeridae</taxon>
        <taxon>Chloebia</taxon>
    </lineage>
</organism>
<comment type="caution">
    <text evidence="2">The sequence shown here is derived from an EMBL/GenBank/DDBJ whole genome shotgun (WGS) entry which is preliminary data.</text>
</comment>
<evidence type="ECO:0000313" key="2">
    <source>
        <dbReference type="EMBL" id="RLW01268.1"/>
    </source>
</evidence>